<comment type="caution">
    <text evidence="2">The sequence shown here is derived from an EMBL/GenBank/DDBJ whole genome shotgun (WGS) entry which is preliminary data.</text>
</comment>
<name>A0AA43TLS2_9GAMM</name>
<dbReference type="Proteomes" id="UP001160519">
    <property type="component" value="Unassembled WGS sequence"/>
</dbReference>
<evidence type="ECO:0000259" key="1">
    <source>
        <dbReference type="Pfam" id="PF01973"/>
    </source>
</evidence>
<organism evidence="2 3">
    <name type="scientific">Candidatus Methylobacter titanis</name>
    <dbReference type="NCBI Taxonomy" id="3053457"/>
    <lineage>
        <taxon>Bacteria</taxon>
        <taxon>Pseudomonadati</taxon>
        <taxon>Pseudomonadota</taxon>
        <taxon>Gammaproteobacteria</taxon>
        <taxon>Methylococcales</taxon>
        <taxon>Methylococcaceae</taxon>
        <taxon>Methylobacter</taxon>
    </lineage>
</organism>
<dbReference type="InterPro" id="IPR002826">
    <property type="entry name" value="MptE-like"/>
</dbReference>
<dbReference type="AlphaFoldDB" id="A0AA43TLS2"/>
<evidence type="ECO:0000313" key="3">
    <source>
        <dbReference type="Proteomes" id="UP001160519"/>
    </source>
</evidence>
<keyword evidence="3" id="KW-1185">Reference proteome</keyword>
<feature type="domain" description="6-hydroxymethylpterin diphosphokinase MptE-like" evidence="1">
    <location>
        <begin position="179"/>
        <end position="343"/>
    </location>
</feature>
<dbReference type="InterPro" id="IPR011990">
    <property type="entry name" value="TPR-like_helical_dom_sf"/>
</dbReference>
<evidence type="ECO:0000313" key="2">
    <source>
        <dbReference type="EMBL" id="MDI1232541.1"/>
    </source>
</evidence>
<accession>A0AA43TLS2</accession>
<dbReference type="EMBL" id="JAQSDF010000103">
    <property type="protein sequence ID" value="MDI1232541.1"/>
    <property type="molecule type" value="Genomic_DNA"/>
</dbReference>
<gene>
    <name evidence="2" type="ORF">PSU93_15520</name>
</gene>
<proteinExistence type="predicted"/>
<dbReference type="SUPFAM" id="SSF48452">
    <property type="entry name" value="TPR-like"/>
    <property type="match status" value="1"/>
</dbReference>
<reference evidence="2" key="1">
    <citation type="submission" date="2023-01" db="EMBL/GenBank/DDBJ databases">
        <title>Biogeochemical cycle of methane in antarctic sediments.</title>
        <authorList>
            <person name="Roldan D.M."/>
            <person name="Menes R.J."/>
        </authorList>
    </citation>
    <scope>NUCLEOTIDE SEQUENCE [LARGE SCALE GENOMIC DNA]</scope>
    <source>
        <strain evidence="2">K-2018 MAG008</strain>
    </source>
</reference>
<dbReference type="PANTHER" id="PTHR41786">
    <property type="entry name" value="MOTILITY ACCESSORY FACTOR MAF"/>
    <property type="match status" value="1"/>
</dbReference>
<dbReference type="Pfam" id="PF01973">
    <property type="entry name" value="MptE-like"/>
    <property type="match status" value="1"/>
</dbReference>
<dbReference type="PANTHER" id="PTHR41786:SF1">
    <property type="entry name" value="6-HYDROXYMETHYLPTERIN DIPHOSPHOKINASE MPTE-LIKE DOMAIN-CONTAINING PROTEIN"/>
    <property type="match status" value="1"/>
</dbReference>
<protein>
    <submittedName>
        <fullName evidence="2">DUF115 domain-containing protein</fullName>
    </submittedName>
</protein>
<sequence length="851" mass="96805">MTSTTFAQISTADTVKTNAFGDRYLYNLNRGSFDKVSAQVVFDAEFSKRLLQEDCLNIIIGTDSGLLPKYVQQQGIPSGSRYIFIEPEQVLAQLHQHQLLDDLPEEIICTTPALWEEHAHIFKINEYFYINSIQSFNAICAQQAIIDDYAELGWQLTEALHILHFRYNTTIGCEAFISRQLENIAENILPVTYLANAYQNKTVIILAGGPSLTTVFPWLLENRHKLVVFSVSRISRQLISAGIEPDFVFSVDPQDVNINVSREMFLFSEQTVFINSYHVQPGLINQWHGQSLYLGTRLPWQSDLNIANIEGTGPTVTNSALSMAHYFGFSKILLAGFDLCFTKEGITHAQGSDEQLAGPKYNSTPLQVEIYNGEYRPTGQDYHAALLTLEKQAEQISSSRCEIINLAPTAAKVEHISHIPCTEITLPDIHDNHISSVKQRIPQLTDDLLNAHYQAVIDELEKTNFQIKAIAKLAKKALVINERMYNAEGRIENYKDKRELDSIEKQLKRKYRKHSKLVKNFGIRQFIKINSPHDSDNWDAEKAKKLGTIYYQAYQSGATKLSALIDSAIARTQIRREELKAEPDFSRLLAQWDQDKSYHRATLWLQKHPHASISEQTALALQAFQDQFNQVITTQDTAFKSKVVKNSTLPLLKSKIKLLFKHRKIDELKNLKLGFINDSNHDNKEPYLLLIEGYLAELENDTEAALVHYNHTLNLDQSPLLEEALLRIASISLEQQNQQNALLAMDCLTQLSPVYLPYQAELARVTGDYLLAIDSYNAYINFFPENILSKLKLTSLYIDMKVYDAAELMLEHMLQTDPNFKSAVDLKNQLAVIKQEKSKSADFESVKLTNF</sequence>
<dbReference type="Gene3D" id="1.25.40.10">
    <property type="entry name" value="Tetratricopeptide repeat domain"/>
    <property type="match status" value="1"/>
</dbReference>